<keyword evidence="1" id="KW-1133">Transmembrane helix</keyword>
<accession>A0ABN1GB29</accession>
<dbReference type="EMBL" id="BAAAHE010000007">
    <property type="protein sequence ID" value="GAA0607832.1"/>
    <property type="molecule type" value="Genomic_DNA"/>
</dbReference>
<evidence type="ECO:0000313" key="2">
    <source>
        <dbReference type="EMBL" id="GAA0607832.1"/>
    </source>
</evidence>
<organism evidence="2 3">
    <name type="scientific">Sporichthya brevicatena</name>
    <dbReference type="NCBI Taxonomy" id="171442"/>
    <lineage>
        <taxon>Bacteria</taxon>
        <taxon>Bacillati</taxon>
        <taxon>Actinomycetota</taxon>
        <taxon>Actinomycetes</taxon>
        <taxon>Sporichthyales</taxon>
        <taxon>Sporichthyaceae</taxon>
        <taxon>Sporichthya</taxon>
    </lineage>
</organism>
<reference evidence="2 3" key="1">
    <citation type="journal article" date="2019" name="Int. J. Syst. Evol. Microbiol.">
        <title>The Global Catalogue of Microorganisms (GCM) 10K type strain sequencing project: providing services to taxonomists for standard genome sequencing and annotation.</title>
        <authorList>
            <consortium name="The Broad Institute Genomics Platform"/>
            <consortium name="The Broad Institute Genome Sequencing Center for Infectious Disease"/>
            <person name="Wu L."/>
            <person name="Ma J."/>
        </authorList>
    </citation>
    <scope>NUCLEOTIDE SEQUENCE [LARGE SCALE GENOMIC DNA]</scope>
    <source>
        <strain evidence="2 3">JCM 10671</strain>
    </source>
</reference>
<evidence type="ECO:0000313" key="3">
    <source>
        <dbReference type="Proteomes" id="UP001500957"/>
    </source>
</evidence>
<gene>
    <name evidence="2" type="ORF">GCM10009547_07200</name>
</gene>
<protein>
    <recommendedName>
        <fullName evidence="4">Metal-dependent hydrolase</fullName>
    </recommendedName>
</protein>
<dbReference type="PANTHER" id="PTHR39456:SF1">
    <property type="entry name" value="METAL-DEPENDENT HYDROLASE"/>
    <property type="match status" value="1"/>
</dbReference>
<comment type="caution">
    <text evidence="2">The sequence shown here is derived from an EMBL/GenBank/DDBJ whole genome shotgun (WGS) entry which is preliminary data.</text>
</comment>
<name>A0ABN1GB29_9ACTN</name>
<proteinExistence type="predicted"/>
<dbReference type="PANTHER" id="PTHR39456">
    <property type="entry name" value="METAL-DEPENDENT HYDROLASE"/>
    <property type="match status" value="1"/>
</dbReference>
<dbReference type="Proteomes" id="UP001500957">
    <property type="component" value="Unassembled WGS sequence"/>
</dbReference>
<evidence type="ECO:0008006" key="4">
    <source>
        <dbReference type="Google" id="ProtNLM"/>
    </source>
</evidence>
<evidence type="ECO:0000256" key="1">
    <source>
        <dbReference type="SAM" id="Phobius"/>
    </source>
</evidence>
<keyword evidence="3" id="KW-1185">Reference proteome</keyword>
<dbReference type="InterPro" id="IPR016516">
    <property type="entry name" value="UCP07580"/>
</dbReference>
<dbReference type="Pfam" id="PF10118">
    <property type="entry name" value="Metal_hydrol"/>
    <property type="match status" value="1"/>
</dbReference>
<keyword evidence="1" id="KW-0812">Transmembrane</keyword>
<feature type="transmembrane region" description="Helical" evidence="1">
    <location>
        <begin position="183"/>
        <end position="201"/>
    </location>
</feature>
<keyword evidence="1" id="KW-0472">Membrane</keyword>
<sequence>MSDMQLKVRKVTIDFSDAKIHWNPTGPEFSHVFNAFSSLAPELEPFLIKVMREAKTRVPAAEQALLADIDLFNSQEARHYRMHAQFNKVLYRAGYDLAEAEKKLKADYQRFLEKKGPKFCLAYSEGFETLGPALSGFFFDRSPHLMQQWDEPTTFLWLWHVAEEYEHRAVVNGTYKLLYDDHWYRLYGLWYALIHIFAYVLKNSNRMIKYDLATGRVQGKLRSRYRQVRSLLGLLRYAGPRIAKVHRRSYDPTTFPPMEGAMFILRQASERYVVAD</sequence>